<dbReference type="Pfam" id="PF09325">
    <property type="entry name" value="Vps5"/>
    <property type="match status" value="1"/>
</dbReference>
<dbReference type="GO" id="GO:0005768">
    <property type="term" value="C:endosome"/>
    <property type="evidence" value="ECO:0007669"/>
    <property type="project" value="TreeGrafter"/>
</dbReference>
<accession>A0AAD5XTM8</accession>
<dbReference type="InterPro" id="IPR027267">
    <property type="entry name" value="AH/BAR_dom_sf"/>
</dbReference>
<gene>
    <name evidence="5" type="primary">VPS17</name>
    <name evidence="5" type="ORF">HDU87_001748</name>
</gene>
<dbReference type="EMBL" id="JADGJQ010000015">
    <property type="protein sequence ID" value="KAJ3180635.1"/>
    <property type="molecule type" value="Genomic_DNA"/>
</dbReference>
<dbReference type="GO" id="GO:0032266">
    <property type="term" value="F:phosphatidylinositol-3-phosphate binding"/>
    <property type="evidence" value="ECO:0007669"/>
    <property type="project" value="TreeGrafter"/>
</dbReference>
<keyword evidence="1" id="KW-0175">Coiled coil</keyword>
<proteinExistence type="predicted"/>
<dbReference type="SUPFAM" id="SSF64268">
    <property type="entry name" value="PX domain"/>
    <property type="match status" value="1"/>
</dbReference>
<dbReference type="AlphaFoldDB" id="A0AAD5XTM8"/>
<dbReference type="GO" id="GO:0005829">
    <property type="term" value="C:cytosol"/>
    <property type="evidence" value="ECO:0007669"/>
    <property type="project" value="GOC"/>
</dbReference>
<sequence>MQSPLSPRSPRSPTSPRQELSVSVTQLTVDLGAPVFHISAQTPLSGYLRSACTAIRLQKELDRLYEYLCSAFPEHIPPVPPSAAIGPGAAEREVLRAAGEAFLQRVADHDIFRISEGFKMFLESDFEFVPPPATPPRRPATGLLRAFGSSLSNVKEVDVFFDQARASTTAMETGILALGKAIEKAAKAEKECAKATGEVGTQLSSITLNDNKAIVRATRTLGKGFLTCEKQRADQAVYLGGRLTSTLLTTQLRNTHTAQTALEHRTRTLLEYETACKNTQKKLQAMERLRSTSRIQQEKVDAALDELQEAKQVEAECRAQFRYASEILKTEHPVFAALQERELAQTLNEYARFQAADSRRQLENWEQVLADISIA</sequence>
<dbReference type="SUPFAM" id="SSF103657">
    <property type="entry name" value="BAR/IMD domain-like"/>
    <property type="match status" value="1"/>
</dbReference>
<dbReference type="GO" id="GO:0030905">
    <property type="term" value="C:retromer, tubulation complex"/>
    <property type="evidence" value="ECO:0007669"/>
    <property type="project" value="TreeGrafter"/>
</dbReference>
<feature type="domain" description="PX" evidence="3">
    <location>
        <begin position="59"/>
        <end position="125"/>
    </location>
</feature>
<dbReference type="InterPro" id="IPR015404">
    <property type="entry name" value="Vps5_C"/>
</dbReference>
<feature type="compositionally biased region" description="Low complexity" evidence="2">
    <location>
        <begin position="1"/>
        <end position="17"/>
    </location>
</feature>
<dbReference type="GO" id="GO:0042147">
    <property type="term" value="P:retrograde transport, endosome to Golgi"/>
    <property type="evidence" value="ECO:0007669"/>
    <property type="project" value="TreeGrafter"/>
</dbReference>
<evidence type="ECO:0000313" key="6">
    <source>
        <dbReference type="Proteomes" id="UP001212152"/>
    </source>
</evidence>
<evidence type="ECO:0000313" key="5">
    <source>
        <dbReference type="EMBL" id="KAJ3180635.1"/>
    </source>
</evidence>
<keyword evidence="6" id="KW-1185">Reference proteome</keyword>
<evidence type="ECO:0000259" key="4">
    <source>
        <dbReference type="Pfam" id="PF09325"/>
    </source>
</evidence>
<evidence type="ECO:0000256" key="1">
    <source>
        <dbReference type="SAM" id="Coils"/>
    </source>
</evidence>
<feature type="region of interest" description="Disordered" evidence="2">
    <location>
        <begin position="1"/>
        <end position="20"/>
    </location>
</feature>
<comment type="caution">
    <text evidence="5">The sequence shown here is derived from an EMBL/GenBank/DDBJ whole genome shotgun (WGS) entry which is preliminary data.</text>
</comment>
<dbReference type="Proteomes" id="UP001212152">
    <property type="component" value="Unassembled WGS sequence"/>
</dbReference>
<organism evidence="5 6">
    <name type="scientific">Geranomyces variabilis</name>
    <dbReference type="NCBI Taxonomy" id="109894"/>
    <lineage>
        <taxon>Eukaryota</taxon>
        <taxon>Fungi</taxon>
        <taxon>Fungi incertae sedis</taxon>
        <taxon>Chytridiomycota</taxon>
        <taxon>Chytridiomycota incertae sedis</taxon>
        <taxon>Chytridiomycetes</taxon>
        <taxon>Spizellomycetales</taxon>
        <taxon>Powellomycetaceae</taxon>
        <taxon>Geranomyces</taxon>
    </lineage>
</organism>
<dbReference type="InterPro" id="IPR036871">
    <property type="entry name" value="PX_dom_sf"/>
</dbReference>
<evidence type="ECO:0000259" key="3">
    <source>
        <dbReference type="Pfam" id="PF00787"/>
    </source>
</evidence>
<dbReference type="InterPro" id="IPR053055">
    <property type="entry name" value="VPS17"/>
</dbReference>
<dbReference type="Pfam" id="PF00787">
    <property type="entry name" value="PX"/>
    <property type="match status" value="1"/>
</dbReference>
<dbReference type="InterPro" id="IPR001683">
    <property type="entry name" value="PX_dom"/>
</dbReference>
<feature type="domain" description="Sorting nexin/Vps5-like C-terminal" evidence="4">
    <location>
        <begin position="144"/>
        <end position="369"/>
    </location>
</feature>
<protein>
    <submittedName>
        <fullName evidence="5">Vacuolar protein sorting-associated protein 17</fullName>
    </submittedName>
</protein>
<dbReference type="PANTHER" id="PTHR47433:SF1">
    <property type="entry name" value="VACUOLAR PROTEIN SORTING-ASSOCIATED PROTEIN 17"/>
    <property type="match status" value="1"/>
</dbReference>
<dbReference type="PANTHER" id="PTHR47433">
    <property type="entry name" value="VACUOLAR PROTEIN SORTING-ASSOCIATED PROTEIN 17"/>
    <property type="match status" value="1"/>
</dbReference>
<dbReference type="Gene3D" id="1.20.1270.60">
    <property type="entry name" value="Arfaptin homology (AH) domain/BAR domain"/>
    <property type="match status" value="1"/>
</dbReference>
<feature type="coiled-coil region" evidence="1">
    <location>
        <begin position="269"/>
        <end position="356"/>
    </location>
</feature>
<dbReference type="GO" id="GO:0006886">
    <property type="term" value="P:intracellular protein transport"/>
    <property type="evidence" value="ECO:0007669"/>
    <property type="project" value="TreeGrafter"/>
</dbReference>
<evidence type="ECO:0000256" key="2">
    <source>
        <dbReference type="SAM" id="MobiDB-lite"/>
    </source>
</evidence>
<name>A0AAD5XTM8_9FUNG</name>
<dbReference type="Gene3D" id="3.30.1520.10">
    <property type="entry name" value="Phox-like domain"/>
    <property type="match status" value="1"/>
</dbReference>
<reference evidence="5" key="1">
    <citation type="submission" date="2020-05" db="EMBL/GenBank/DDBJ databases">
        <title>Phylogenomic resolution of chytrid fungi.</title>
        <authorList>
            <person name="Stajich J.E."/>
            <person name="Amses K."/>
            <person name="Simmons R."/>
            <person name="Seto K."/>
            <person name="Myers J."/>
            <person name="Bonds A."/>
            <person name="Quandt C.A."/>
            <person name="Barry K."/>
            <person name="Liu P."/>
            <person name="Grigoriev I."/>
            <person name="Longcore J.E."/>
            <person name="James T.Y."/>
        </authorList>
    </citation>
    <scope>NUCLEOTIDE SEQUENCE</scope>
    <source>
        <strain evidence="5">JEL0379</strain>
    </source>
</reference>